<evidence type="ECO:0000259" key="5">
    <source>
        <dbReference type="PROSITE" id="PS50234"/>
    </source>
</evidence>
<accession>A0AAV8VH41</accession>
<evidence type="ECO:0000256" key="3">
    <source>
        <dbReference type="RuleBase" id="RU000411"/>
    </source>
</evidence>
<feature type="chain" id="PRO_5043922526" evidence="4">
    <location>
        <begin position="29"/>
        <end position="2633"/>
    </location>
</feature>
<name>A0AAV8VH41_9CUCU</name>
<dbReference type="SMART" id="SM00609">
    <property type="entry name" value="VIT"/>
    <property type="match status" value="2"/>
</dbReference>
<dbReference type="InterPro" id="IPR042178">
    <property type="entry name" value="Serpin_sf_1"/>
</dbReference>
<evidence type="ECO:0000256" key="2">
    <source>
        <dbReference type="ARBA" id="ARBA00022900"/>
    </source>
</evidence>
<dbReference type="PANTHER" id="PTHR10338:SF108">
    <property type="entry name" value="INTER-ALPHA-TRYPSIN INHIBITOR HEAVY CHAIN H4-LIKE PROTEIN"/>
    <property type="match status" value="1"/>
</dbReference>
<comment type="similarity">
    <text evidence="3">Belongs to the serpin family.</text>
</comment>
<dbReference type="InterPro" id="IPR042185">
    <property type="entry name" value="Serpin_sf_2"/>
</dbReference>
<protein>
    <submittedName>
        <fullName evidence="7">Uncharacterized protein</fullName>
    </submittedName>
</protein>
<dbReference type="SUPFAM" id="SSF53300">
    <property type="entry name" value="vWA-like"/>
    <property type="match status" value="2"/>
</dbReference>
<gene>
    <name evidence="7" type="ORF">NQ315_017089</name>
</gene>
<evidence type="ECO:0000313" key="8">
    <source>
        <dbReference type="Proteomes" id="UP001159042"/>
    </source>
</evidence>
<dbReference type="Proteomes" id="UP001159042">
    <property type="component" value="Unassembled WGS sequence"/>
</dbReference>
<dbReference type="PROSITE" id="PS50234">
    <property type="entry name" value="VWFA"/>
    <property type="match status" value="2"/>
</dbReference>
<dbReference type="InterPro" id="IPR050934">
    <property type="entry name" value="ITIH"/>
</dbReference>
<dbReference type="InterPro" id="IPR023796">
    <property type="entry name" value="Serpin_dom"/>
</dbReference>
<feature type="domain" description="VWFA" evidence="5">
    <location>
        <begin position="1023"/>
        <end position="1232"/>
    </location>
</feature>
<dbReference type="InterPro" id="IPR013694">
    <property type="entry name" value="VIT"/>
</dbReference>
<dbReference type="Gene3D" id="3.40.50.410">
    <property type="entry name" value="von Willebrand factor, type A domain"/>
    <property type="match status" value="2"/>
</dbReference>
<dbReference type="InterPro" id="IPR036465">
    <property type="entry name" value="vWFA_dom_sf"/>
</dbReference>
<dbReference type="PANTHER" id="PTHR10338">
    <property type="entry name" value="INTER-ALPHA-TRYPSIN INHIBITOR HEAVY CHAIN FAMILY MEMBER"/>
    <property type="match status" value="1"/>
</dbReference>
<dbReference type="CDD" id="cd19601">
    <property type="entry name" value="serpin42Da-like"/>
    <property type="match status" value="1"/>
</dbReference>
<dbReference type="EMBL" id="JANEYG010000092">
    <property type="protein sequence ID" value="KAJ8913538.1"/>
    <property type="molecule type" value="Genomic_DNA"/>
</dbReference>
<proteinExistence type="inferred from homology"/>
<reference evidence="7 8" key="1">
    <citation type="journal article" date="2023" name="Insect Mol. Biol.">
        <title>Genome sequencing provides insights into the evolution of gene families encoding plant cell wall-degrading enzymes in longhorned beetles.</title>
        <authorList>
            <person name="Shin N.R."/>
            <person name="Okamura Y."/>
            <person name="Kirsch R."/>
            <person name="Pauchet Y."/>
        </authorList>
    </citation>
    <scope>NUCLEOTIDE SEQUENCE [LARGE SCALE GENOMIC DNA]</scope>
    <source>
        <strain evidence="7">EAD_L_NR</strain>
    </source>
</reference>
<dbReference type="CDD" id="cd00172">
    <property type="entry name" value="serpin"/>
    <property type="match status" value="2"/>
</dbReference>
<dbReference type="Pfam" id="PF13768">
    <property type="entry name" value="VWA_3"/>
    <property type="match status" value="1"/>
</dbReference>
<feature type="domain" description="VIT" evidence="6">
    <location>
        <begin position="1908"/>
        <end position="2037"/>
    </location>
</feature>
<dbReference type="InterPro" id="IPR002035">
    <property type="entry name" value="VWF_A"/>
</dbReference>
<organism evidence="7 8">
    <name type="scientific">Exocentrus adspersus</name>
    <dbReference type="NCBI Taxonomy" id="1586481"/>
    <lineage>
        <taxon>Eukaryota</taxon>
        <taxon>Metazoa</taxon>
        <taxon>Ecdysozoa</taxon>
        <taxon>Arthropoda</taxon>
        <taxon>Hexapoda</taxon>
        <taxon>Insecta</taxon>
        <taxon>Pterygota</taxon>
        <taxon>Neoptera</taxon>
        <taxon>Endopterygota</taxon>
        <taxon>Coleoptera</taxon>
        <taxon>Polyphaga</taxon>
        <taxon>Cucujiformia</taxon>
        <taxon>Chrysomeloidea</taxon>
        <taxon>Cerambycidae</taxon>
        <taxon>Lamiinae</taxon>
        <taxon>Acanthocinini</taxon>
        <taxon>Exocentrus</taxon>
    </lineage>
</organism>
<feature type="signal peptide" evidence="4">
    <location>
        <begin position="1"/>
        <end position="28"/>
    </location>
</feature>
<keyword evidence="8" id="KW-1185">Reference proteome</keyword>
<dbReference type="Pfam" id="PF00092">
    <property type="entry name" value="VWA"/>
    <property type="match status" value="1"/>
</dbReference>
<dbReference type="InterPro" id="IPR036186">
    <property type="entry name" value="Serpin_sf"/>
</dbReference>
<feature type="domain" description="VIT" evidence="6">
    <location>
        <begin position="753"/>
        <end position="882"/>
    </location>
</feature>
<keyword evidence="2" id="KW-0722">Serine protease inhibitor</keyword>
<evidence type="ECO:0000256" key="4">
    <source>
        <dbReference type="SAM" id="SignalP"/>
    </source>
</evidence>
<keyword evidence="4" id="KW-0732">Signal</keyword>
<comment type="caution">
    <text evidence="7">The sequence shown here is derived from an EMBL/GenBank/DDBJ whole genome shotgun (WGS) entry which is preliminary data.</text>
</comment>
<dbReference type="SMART" id="SM00327">
    <property type="entry name" value="VWA"/>
    <property type="match status" value="2"/>
</dbReference>
<keyword evidence="1" id="KW-0646">Protease inhibitor</keyword>
<feature type="domain" description="VWFA" evidence="5">
    <location>
        <begin position="2178"/>
        <end position="2394"/>
    </location>
</feature>
<evidence type="ECO:0000313" key="7">
    <source>
        <dbReference type="EMBL" id="KAJ8913538.1"/>
    </source>
</evidence>
<evidence type="ECO:0000259" key="6">
    <source>
        <dbReference type="PROSITE" id="PS51468"/>
    </source>
</evidence>
<dbReference type="PROSITE" id="PS51468">
    <property type="entry name" value="VIT"/>
    <property type="match status" value="2"/>
</dbReference>
<dbReference type="GO" id="GO:0032991">
    <property type="term" value="C:protein-containing complex"/>
    <property type="evidence" value="ECO:0007669"/>
    <property type="project" value="UniProtKB-ARBA"/>
</dbReference>
<dbReference type="SMART" id="SM00093">
    <property type="entry name" value="SERPIN"/>
    <property type="match status" value="3"/>
</dbReference>
<dbReference type="Gene3D" id="2.30.39.10">
    <property type="entry name" value="Alpha-1-antitrypsin, domain 1"/>
    <property type="match status" value="3"/>
</dbReference>
<dbReference type="SUPFAM" id="SSF56574">
    <property type="entry name" value="Serpins"/>
    <property type="match status" value="3"/>
</dbReference>
<evidence type="ECO:0000256" key="1">
    <source>
        <dbReference type="ARBA" id="ARBA00022690"/>
    </source>
</evidence>
<dbReference type="Pfam" id="PF00079">
    <property type="entry name" value="Serpin"/>
    <property type="match status" value="3"/>
</dbReference>
<sequence>MSLEQSNRSFATFLLVLLAVISSRTILAQEDKEVQAVLQANDKFTENLYSILARKPGNVFFSPISIHAILSLAYQGAKGKTLEAFTKALNLPDGRVAATGYKDIMTRLNSVENVTLRIADKLFLQESFKLQQSFKIVAVNQFLSEVELLNFKEPAPAAASINSWVEKETNHKIKDLVNPADINDDTTLILVNAIYFKGKWAESFDVKNTKTEKFYLNDDDTVDVQMMHVTSKFYYKNDQDLDAQILELPYANRDISLIVVLPNKRDGIEELEKNLAKIDLGRITADIYKSELNVALPKFKIEQTIDLENPLTELGLGVMFSLDADLSGIIENPDPLYVSKVIQKAFIEVNEEGAEAAAATGTGLSARVPIPPASPKTVLIDHPFDIFLVQQVGPLVEVLFAGRVNHPEDPSHIRRQEMMVEQEEQIHSSIHNMNSSLSRDIFIALKEEAATNVLFSPVTLHSFLSVVSQDPSYDKSSFKSTLHGHGICSDAIYTKCYKKFFSVLKSDTTTNLSLANKLFVQNSKVLDTDFKSITSSFDYESQYVDFTKKGEAVELNSWVGYQTKNTIKDLISYDLDTRVASVNVMHLKAKWCQPFNLTDDYTTFHLGDNKRIRTQMMRVTGEFYCKLEDSDIEAVELPFVSEDVTLIVVRPKKTGNYHACLSWLFKHVEAPAMTKNEVEVVLPKFEIEQVVDYRSILISHSFIADGFEKNVLYGVMEDGEILNYDQLNKKGFIKVDADGVEAASGKQKRLLELVGNYNYVATCSDELEMTEMNIKTSISNRFAKTLITCKIQNNNKTSKEAPFSVVLPEAAFITEFVLIICGKSYKSYIKEKEEAKAIYNKALAKGKSAGIVEADMRDSTRFTVSVNLEPQSEATFLLTYEEMLQRIHDQYELVLNINPGQIVDKINVEVEIKESRPLKFVKTPALRSGNEAVSPKTQKYLTPSSDIKTISPDTSVVKFEIDGKQQRRLGCYLGLPKSKQGFSGQFIVQYDVERDPKDGEILLQDGYFVHFFAPNDLDPLPKHVVFALDTSGSMCGRKISQLKDAMMSILGDLRKNDLINIIEFNYNVIVWDINSKESKSITDINNFVEPFGPLSEFALPSPTSANSANIAKAKEVVEMIQANGGTFIIGGLETALYMIKVSSSSGSKHQPIIVLLTDGLPNVGMNSPQDIVQMVTQLNSKHDKVPIFSLSFGAGADKAFLRELSLKNFGFSRHVYEAADASLQLQSFYKEISSPLLSNITFKYEKDVTEVTRCHFPIYFRGCELVVSGRYNGHDLPCTIDGSGPKGCLSLRSVVRNPVTSLERLWAYLTVKQLLEERNRVEDDKESLTKRAVEIALKYCFVTEVTSLVVVKPDDEAYCDTGASNAPSDNNYGVGDNFQFLVYSLSSYCTCAIDDFIAQLRIGLTRSDCLQQHCAILKRKTMWEDTRRFMQCIQTSVMKKPSRKAGSDRTTDIVAAEKVGWKPFIWKSVNSIFSKVGQPRKFIGDLPFLVAITAIVADTYFKDLGLQENYKIILKLPPSSILQTQFYIGQSEAALTRHENQSESAFENSAEYDTILKSNKVGKFYIHDTYLYKIIMMAEQEEQMHTSIYNMNSSLSRDIFIALKEEAATNVLVSPVTVHTFLSVVCQDPNYDKSSLKSSLYGYGIYSDAIYTKSYKEFLSVLQSGTKLANKLFVQNSKVLDADFKSVTSSFDYDFQTVDFSKKEEAVELNSWVSKKTNETIRDLISYDLQTQLASVNVMHLKAKWRKPFSLIEGSTAFHSSDNESIPTQMMKVTGEFCCSFEEDSDVEAVELPFQSEDVSLIVVRPKNAGDYNTSLLWLFGHYIIASPDITKKEVEVVLPKFELEQVLDNRNILSNLSFKDEFDEKDLYGVLEGGEILKYDQVVKKEFITVDEEGAEAASGLSATMVPTTNLDEEATGSDGLKMYEMDIKASISNRFAKTTITCKIQNSNKIPKEAPFSVVLPEAAFITEFVMTIRGKSYKSYIKEKEEAKAIYNEALAEGKSAGIVEADVRDSTRFTVSVNLEPQSEATFLLTYEEMLQRVHDQYELVLNISPGQIVDKINVEVQIKESRTIKFVRTPALRSGNEAISPKTQKYLTPSSDIKTINAKTSLVKFEIDAKQQRRLGCYLGLPKSKQGFTGQFIVQYDVERDPKDGEILLQDGYFVHFFAPNDLDPLPKHVVFVLDTSGSMCGRKISQLKDAMMSILGDLRKNDLINIIEFNYNVIVWDINSKESKSISGTDINNFAEPFGPLSEFALPPPTSANRENIAKAKEVVEMIQANGSTFIIGGLETALYMIKVAQDKVSSSSGSKHQPIIVFLTDGLPNVGVNSPQGIVQMVTQLNSKHNKVPIFSLSFGAGANKAFLRELSLKNFGFSRHIYEAADASLQLQSFYKEISSPLLSEITFKYDKDVTEVTRTRFPIYFKGCELVVCGRYDGRHLPCSIHGSGPRGPLNLGTVVNKPVTSLERLWAYLTVKQLLEERSKVEENKESLTKRAVEIALKYSFVTEVTSLVVVKPDETCDTGATNMMQSCILPTSTMSGGARRMMMCMPMKCVMKKCKRGHIDTHQSLLVSEDVLFNEEDVSDDRDPPVAEAEQPKKLQFIGDRPFLVAVTAKRGDKRIILFLGWMCRPTKYS</sequence>
<dbReference type="Pfam" id="PF08487">
    <property type="entry name" value="VIT"/>
    <property type="match status" value="2"/>
</dbReference>
<dbReference type="Gene3D" id="3.30.497.10">
    <property type="entry name" value="Antithrombin, subunit I, domain 2"/>
    <property type="match status" value="3"/>
</dbReference>
<dbReference type="GO" id="GO:0004867">
    <property type="term" value="F:serine-type endopeptidase inhibitor activity"/>
    <property type="evidence" value="ECO:0007669"/>
    <property type="project" value="UniProtKB-KW"/>
</dbReference>